<dbReference type="EMBL" id="BDDD01000435">
    <property type="protein sequence ID" value="GAV65775.1"/>
    <property type="molecule type" value="Genomic_DNA"/>
</dbReference>
<dbReference type="SUPFAM" id="SSF52058">
    <property type="entry name" value="L domain-like"/>
    <property type="match status" value="1"/>
</dbReference>
<reference evidence="3" key="1">
    <citation type="submission" date="2016-04" db="EMBL/GenBank/DDBJ databases">
        <title>Cephalotus genome sequencing.</title>
        <authorList>
            <person name="Fukushima K."/>
            <person name="Hasebe M."/>
            <person name="Fang X."/>
        </authorList>
    </citation>
    <scope>NUCLEOTIDE SEQUENCE [LARGE SCALE GENOMIC DNA]</scope>
    <source>
        <strain evidence="3">cv. St1</strain>
    </source>
</reference>
<sequence>MENECELVRMCIEAACESRESVDTWRRQRRSLERLPSHLADALLRRLHRRRLLFPALLEVFKYSVEVIDLRNENSVNEEWMAYIGAFRYLRSLNVSTCRRINNSALWALTGMTSLMELDLSRCTKVTDAGVKHLLSISTLQRLHISETGLTANGVALLSSLTNLSVLDLGGLPVTDQALSSLQVLTKLQYLDLWGTKISNKGATILQGFPKLSFLNLAWTNVTNVPYMSSLECLNLSNCSINDLLLEGDVGYKAPLAKLQFSGSTFVKEEETFLNIETSFLIYLDVSNSSLNRFCFLAHMESLEHLDLSSCMMGDDSVELVACIGAKLRDLNLSKTRVSSAGVGILAGHVPNLENLSLSLTAIDDVAISYISMMPSLRVIDLSKNNIKGLIQQVDTATNSLTALQSLRYLERLNLEQTQVRDAALRPLSNFQNLRHISLRSASLTDISLYQMSSLSILTNISIRDAVLTNLALDLFRPPATLKVLDLRGCWLLTEDVISLFCKRHPHIEVRHEFAHVFPVQNSCNGPSPSGISSRTSPLNKKPWKMPVSQSFVDQRLKYSKEDLLVLRYSPLSLAYPHDAEIVRTELQ</sequence>
<keyword evidence="3" id="KW-1185">Reference proteome</keyword>
<dbReference type="InterPro" id="IPR001611">
    <property type="entry name" value="Leu-rich_rpt"/>
</dbReference>
<dbReference type="STRING" id="3775.A0A1Q3BCZ8"/>
<name>A0A1Q3BCZ8_CEPFO</name>
<dbReference type="Gene3D" id="3.80.10.10">
    <property type="entry name" value="Ribonuclease Inhibitor"/>
    <property type="match status" value="4"/>
</dbReference>
<dbReference type="InterPro" id="IPR051341">
    <property type="entry name" value="Zyg-11_UBL_adapter"/>
</dbReference>
<organism evidence="2 3">
    <name type="scientific">Cephalotus follicularis</name>
    <name type="common">Albany pitcher plant</name>
    <dbReference type="NCBI Taxonomy" id="3775"/>
    <lineage>
        <taxon>Eukaryota</taxon>
        <taxon>Viridiplantae</taxon>
        <taxon>Streptophyta</taxon>
        <taxon>Embryophyta</taxon>
        <taxon>Tracheophyta</taxon>
        <taxon>Spermatophyta</taxon>
        <taxon>Magnoliopsida</taxon>
        <taxon>eudicotyledons</taxon>
        <taxon>Gunneridae</taxon>
        <taxon>Pentapetalae</taxon>
        <taxon>rosids</taxon>
        <taxon>fabids</taxon>
        <taxon>Oxalidales</taxon>
        <taxon>Cephalotaceae</taxon>
        <taxon>Cephalotus</taxon>
    </lineage>
</organism>
<evidence type="ECO:0000313" key="2">
    <source>
        <dbReference type="EMBL" id="GAV65775.1"/>
    </source>
</evidence>
<proteinExistence type="predicted"/>
<dbReference type="Proteomes" id="UP000187406">
    <property type="component" value="Unassembled WGS sequence"/>
</dbReference>
<dbReference type="OrthoDB" id="550575at2759"/>
<dbReference type="InterPro" id="IPR032675">
    <property type="entry name" value="LRR_dom_sf"/>
</dbReference>
<evidence type="ECO:0000259" key="1">
    <source>
        <dbReference type="Pfam" id="PF25372"/>
    </source>
</evidence>
<protein>
    <submittedName>
        <fullName evidence="2">LRR_6 domain-containing protein</fullName>
    </submittedName>
</protein>
<dbReference type="InterPro" id="IPR057207">
    <property type="entry name" value="FBXL15_LRR"/>
</dbReference>
<dbReference type="InParanoid" id="A0A1Q3BCZ8"/>
<gene>
    <name evidence="2" type="ORF">CFOL_v3_09289</name>
</gene>
<dbReference type="PANTHER" id="PTHR12904">
    <property type="match status" value="1"/>
</dbReference>
<dbReference type="Pfam" id="PF13516">
    <property type="entry name" value="LRR_6"/>
    <property type="match status" value="1"/>
</dbReference>
<dbReference type="SUPFAM" id="SSF52047">
    <property type="entry name" value="RNI-like"/>
    <property type="match status" value="1"/>
</dbReference>
<accession>A0A1Q3BCZ8</accession>
<feature type="domain" description="F-box/LRR-repeat protein 15-like leucin rich repeat" evidence="1">
    <location>
        <begin position="148"/>
        <end position="321"/>
    </location>
</feature>
<dbReference type="AlphaFoldDB" id="A0A1Q3BCZ8"/>
<evidence type="ECO:0000313" key="3">
    <source>
        <dbReference type="Proteomes" id="UP000187406"/>
    </source>
</evidence>
<dbReference type="InterPro" id="IPR006553">
    <property type="entry name" value="Leu-rich_rpt_Cys-con_subtyp"/>
</dbReference>
<dbReference type="SMART" id="SM00367">
    <property type="entry name" value="LRR_CC"/>
    <property type="match status" value="6"/>
</dbReference>
<comment type="caution">
    <text evidence="2">The sequence shown here is derived from an EMBL/GenBank/DDBJ whole genome shotgun (WGS) entry which is preliminary data.</text>
</comment>
<dbReference type="PANTHER" id="PTHR12904:SF23">
    <property type="entry name" value="PROTEIN ZER-1 HOMOLOG"/>
    <property type="match status" value="1"/>
</dbReference>
<dbReference type="Pfam" id="PF25372">
    <property type="entry name" value="DUF7885"/>
    <property type="match status" value="1"/>
</dbReference>